<dbReference type="GO" id="GO:0006508">
    <property type="term" value="P:proteolysis"/>
    <property type="evidence" value="ECO:0007669"/>
    <property type="project" value="InterPro"/>
</dbReference>
<dbReference type="SMART" id="SM00848">
    <property type="entry name" value="Inhibitor_I29"/>
    <property type="match status" value="1"/>
</dbReference>
<dbReference type="Proteomes" id="UP000541444">
    <property type="component" value="Unassembled WGS sequence"/>
</dbReference>
<dbReference type="EMBL" id="JACGCM010001002">
    <property type="protein sequence ID" value="KAF6163047.1"/>
    <property type="molecule type" value="Genomic_DNA"/>
</dbReference>
<evidence type="ECO:0000256" key="3">
    <source>
        <dbReference type="SAM" id="Phobius"/>
    </source>
</evidence>
<dbReference type="Pfam" id="PF08246">
    <property type="entry name" value="Inhibitor_I29"/>
    <property type="match status" value="1"/>
</dbReference>
<keyword evidence="3" id="KW-1133">Transmembrane helix</keyword>
<keyword evidence="2" id="KW-1015">Disulfide bond</keyword>
<comment type="caution">
    <text evidence="6">The sequence shown here is derived from an EMBL/GenBank/DDBJ whole genome shotgun (WGS) entry which is preliminary data.</text>
</comment>
<organism evidence="6 7">
    <name type="scientific">Kingdonia uniflora</name>
    <dbReference type="NCBI Taxonomy" id="39325"/>
    <lineage>
        <taxon>Eukaryota</taxon>
        <taxon>Viridiplantae</taxon>
        <taxon>Streptophyta</taxon>
        <taxon>Embryophyta</taxon>
        <taxon>Tracheophyta</taxon>
        <taxon>Spermatophyta</taxon>
        <taxon>Magnoliopsida</taxon>
        <taxon>Ranunculales</taxon>
        <taxon>Circaeasteraceae</taxon>
        <taxon>Kingdonia</taxon>
    </lineage>
</organism>
<keyword evidence="3" id="KW-0812">Transmembrane</keyword>
<dbReference type="SUPFAM" id="SSF54001">
    <property type="entry name" value="Cysteine proteinases"/>
    <property type="match status" value="1"/>
</dbReference>
<dbReference type="CDD" id="cd02248">
    <property type="entry name" value="Peptidase_C1A"/>
    <property type="match status" value="1"/>
</dbReference>
<gene>
    <name evidence="6" type="ORF">GIB67_001375</name>
</gene>
<dbReference type="InterPro" id="IPR013128">
    <property type="entry name" value="Peptidase_C1A"/>
</dbReference>
<dbReference type="InterPro" id="IPR039417">
    <property type="entry name" value="Peptidase_C1A_papain-like"/>
</dbReference>
<evidence type="ECO:0000259" key="4">
    <source>
        <dbReference type="SMART" id="SM00645"/>
    </source>
</evidence>
<dbReference type="SMART" id="SM00645">
    <property type="entry name" value="Pept_C1"/>
    <property type="match status" value="1"/>
</dbReference>
<dbReference type="PROSITE" id="PS00139">
    <property type="entry name" value="THIOL_PROTEASE_CYS"/>
    <property type="match status" value="1"/>
</dbReference>
<dbReference type="OrthoDB" id="10253408at2759"/>
<evidence type="ECO:0000313" key="6">
    <source>
        <dbReference type="EMBL" id="KAF6163047.1"/>
    </source>
</evidence>
<feature type="domain" description="Cathepsin propeptide inhibitor" evidence="5">
    <location>
        <begin position="38"/>
        <end position="95"/>
    </location>
</feature>
<reference evidence="6 7" key="1">
    <citation type="journal article" date="2020" name="IScience">
        <title>Genome Sequencing of the Endangered Kingdonia uniflora (Circaeasteraceae, Ranunculales) Reveals Potential Mechanisms of Evolutionary Specialization.</title>
        <authorList>
            <person name="Sun Y."/>
            <person name="Deng T."/>
            <person name="Zhang A."/>
            <person name="Moore M.J."/>
            <person name="Landis J.B."/>
            <person name="Lin N."/>
            <person name="Zhang H."/>
            <person name="Zhang X."/>
            <person name="Huang J."/>
            <person name="Zhang X."/>
            <person name="Sun H."/>
            <person name="Wang H."/>
        </authorList>
    </citation>
    <scope>NUCLEOTIDE SEQUENCE [LARGE SCALE GENOMIC DNA]</scope>
    <source>
        <strain evidence="6">TB1705</strain>
        <tissue evidence="6">Leaf</tissue>
    </source>
</reference>
<feature type="domain" description="Peptidase C1A papain C-terminal" evidence="4">
    <location>
        <begin position="124"/>
        <end position="227"/>
    </location>
</feature>
<dbReference type="InterPro" id="IPR013201">
    <property type="entry name" value="Prot_inhib_I29"/>
</dbReference>
<evidence type="ECO:0000259" key="5">
    <source>
        <dbReference type="SMART" id="SM00848"/>
    </source>
</evidence>
<accession>A0A7J7N7D8</accession>
<dbReference type="Pfam" id="PF00112">
    <property type="entry name" value="Peptidase_C1"/>
    <property type="match status" value="1"/>
</dbReference>
<dbReference type="AlphaFoldDB" id="A0A7J7N7D8"/>
<dbReference type="InterPro" id="IPR000668">
    <property type="entry name" value="Peptidase_C1A_C"/>
</dbReference>
<dbReference type="InterPro" id="IPR038765">
    <property type="entry name" value="Papain-like_cys_pep_sf"/>
</dbReference>
<dbReference type="InterPro" id="IPR000169">
    <property type="entry name" value="Pept_cys_AS"/>
</dbReference>
<evidence type="ECO:0000313" key="7">
    <source>
        <dbReference type="Proteomes" id="UP000541444"/>
    </source>
</evidence>
<proteinExistence type="inferred from homology"/>
<sequence>MTLFGSSLSALVVVVVVVVVLLFFNLELCISTPTSDLFSSWCTQHGKSYSSEEEKLYRLKVFEDNLNFVKQHNTRLNSTYTLSLNMFSDLTHYEFKASRFGLSSSPVVKSILQVPKEGVTVSDIPASIDWRSKGAVTAVKDQASCGACWAFSSTGAIEGINQIVTGSLVSLSEQELVDCDKSYNNGCNGGLMDYAFEWTIKNQGIDTEKDYPYQAGDRTCNKNKAYI</sequence>
<evidence type="ECO:0000256" key="2">
    <source>
        <dbReference type="ARBA" id="ARBA00023157"/>
    </source>
</evidence>
<keyword evidence="7" id="KW-1185">Reference proteome</keyword>
<name>A0A7J7N7D8_9MAGN</name>
<keyword evidence="3" id="KW-0472">Membrane</keyword>
<evidence type="ECO:0000256" key="1">
    <source>
        <dbReference type="ARBA" id="ARBA00008455"/>
    </source>
</evidence>
<dbReference type="GO" id="GO:0008234">
    <property type="term" value="F:cysteine-type peptidase activity"/>
    <property type="evidence" value="ECO:0007669"/>
    <property type="project" value="InterPro"/>
</dbReference>
<protein>
    <submittedName>
        <fullName evidence="6">Uncharacterized protein</fullName>
    </submittedName>
</protein>
<feature type="transmembrane region" description="Helical" evidence="3">
    <location>
        <begin position="7"/>
        <end position="26"/>
    </location>
</feature>
<dbReference type="Gene3D" id="3.90.70.10">
    <property type="entry name" value="Cysteine proteinases"/>
    <property type="match status" value="1"/>
</dbReference>
<comment type="similarity">
    <text evidence="1">Belongs to the peptidase C1 family.</text>
</comment>
<dbReference type="PANTHER" id="PTHR12411">
    <property type="entry name" value="CYSTEINE PROTEASE FAMILY C1-RELATED"/>
    <property type="match status" value="1"/>
</dbReference>